<keyword evidence="2 5" id="KW-0812">Transmembrane</keyword>
<feature type="transmembrane region" description="Helical" evidence="5">
    <location>
        <begin position="116"/>
        <end position="134"/>
    </location>
</feature>
<sequence length="161" mass="17196">MGRTSIVSLRVFQGLLAAANLGLSAYVVHWYLVTTRRGSPASLNFLVFASSFSVLSLLYLELAPRLCPRAAHPYGCMSVEACNALFYFAAFIAHAVFLGGLAMCRGTVCTVGRVDSIIAAAAFCAWSASTILTAKQMFMTGVRKSGADHANNTKAMQMQDA</sequence>
<feature type="transmembrane region" description="Helical" evidence="5">
    <location>
        <begin position="12"/>
        <end position="33"/>
    </location>
</feature>
<dbReference type="InterPro" id="IPR008253">
    <property type="entry name" value="Marvel"/>
</dbReference>
<dbReference type="GeneID" id="68350971"/>
<evidence type="ECO:0000256" key="3">
    <source>
        <dbReference type="ARBA" id="ARBA00022989"/>
    </source>
</evidence>
<feature type="domain" description="MARVEL" evidence="6">
    <location>
        <begin position="6"/>
        <end position="132"/>
    </location>
</feature>
<dbReference type="GO" id="GO:0016020">
    <property type="term" value="C:membrane"/>
    <property type="evidence" value="ECO:0007669"/>
    <property type="project" value="UniProtKB-SubCell"/>
</dbReference>
<gene>
    <name evidence="7" type="ORF">HRG_01842</name>
</gene>
<dbReference type="Pfam" id="PF01284">
    <property type="entry name" value="MARVEL"/>
    <property type="match status" value="1"/>
</dbReference>
<evidence type="ECO:0000259" key="6">
    <source>
        <dbReference type="Pfam" id="PF01284"/>
    </source>
</evidence>
<dbReference type="Proteomes" id="UP000824596">
    <property type="component" value="Unassembled WGS sequence"/>
</dbReference>
<keyword evidence="4 5" id="KW-0472">Membrane</keyword>
<comment type="subcellular location">
    <subcellularLocation>
        <location evidence="1">Membrane</location>
        <topology evidence="1">Multi-pass membrane protein</topology>
    </subcellularLocation>
</comment>
<accession>A0A9P8N2G0</accession>
<evidence type="ECO:0000256" key="2">
    <source>
        <dbReference type="ARBA" id="ARBA00022692"/>
    </source>
</evidence>
<feature type="transmembrane region" description="Helical" evidence="5">
    <location>
        <begin position="84"/>
        <end position="104"/>
    </location>
</feature>
<keyword evidence="8" id="KW-1185">Reference proteome</keyword>
<protein>
    <submittedName>
        <fullName evidence="7">Membrane-associating domain-containing protein</fullName>
    </submittedName>
</protein>
<organism evidence="7 8">
    <name type="scientific">Hirsutella rhossiliensis</name>
    <dbReference type="NCBI Taxonomy" id="111463"/>
    <lineage>
        <taxon>Eukaryota</taxon>
        <taxon>Fungi</taxon>
        <taxon>Dikarya</taxon>
        <taxon>Ascomycota</taxon>
        <taxon>Pezizomycotina</taxon>
        <taxon>Sordariomycetes</taxon>
        <taxon>Hypocreomycetidae</taxon>
        <taxon>Hypocreales</taxon>
        <taxon>Ophiocordycipitaceae</taxon>
        <taxon>Hirsutella</taxon>
    </lineage>
</organism>
<dbReference type="OrthoDB" id="2117453at2759"/>
<evidence type="ECO:0000256" key="4">
    <source>
        <dbReference type="ARBA" id="ARBA00023136"/>
    </source>
</evidence>
<evidence type="ECO:0000313" key="8">
    <source>
        <dbReference type="Proteomes" id="UP000824596"/>
    </source>
</evidence>
<keyword evidence="3 5" id="KW-1133">Transmembrane helix</keyword>
<evidence type="ECO:0000256" key="5">
    <source>
        <dbReference type="SAM" id="Phobius"/>
    </source>
</evidence>
<dbReference type="PANTHER" id="PTHR37451">
    <property type="entry name" value="MARVEL DOMAIN"/>
    <property type="match status" value="1"/>
</dbReference>
<reference evidence="7" key="1">
    <citation type="submission" date="2021-09" db="EMBL/GenBank/DDBJ databases">
        <title>A high-quality genome of the endoparasitic fungus Hirsutella rhossiliensis with a comparison of Hirsutella genomes reveals transposable elements contributing to genome size variation.</title>
        <authorList>
            <person name="Lin R."/>
            <person name="Jiao Y."/>
            <person name="Sun X."/>
            <person name="Ling J."/>
            <person name="Xie B."/>
            <person name="Cheng X."/>
        </authorList>
    </citation>
    <scope>NUCLEOTIDE SEQUENCE</scope>
    <source>
        <strain evidence="7">HR02</strain>
    </source>
</reference>
<dbReference type="RefSeq" id="XP_044723946.1">
    <property type="nucleotide sequence ID" value="XM_044860313.1"/>
</dbReference>
<dbReference type="PANTHER" id="PTHR37451:SF5">
    <property type="entry name" value="MARVEL DOMAIN-CONTAINING PROTEIN"/>
    <property type="match status" value="1"/>
</dbReference>
<dbReference type="AlphaFoldDB" id="A0A9P8N2G0"/>
<dbReference type="EMBL" id="JAIZPD010000002">
    <property type="protein sequence ID" value="KAH0966433.1"/>
    <property type="molecule type" value="Genomic_DNA"/>
</dbReference>
<comment type="caution">
    <text evidence="7">The sequence shown here is derived from an EMBL/GenBank/DDBJ whole genome shotgun (WGS) entry which is preliminary data.</text>
</comment>
<feature type="transmembrane region" description="Helical" evidence="5">
    <location>
        <begin position="45"/>
        <end position="63"/>
    </location>
</feature>
<evidence type="ECO:0000256" key="1">
    <source>
        <dbReference type="ARBA" id="ARBA00004141"/>
    </source>
</evidence>
<evidence type="ECO:0000313" key="7">
    <source>
        <dbReference type="EMBL" id="KAH0966433.1"/>
    </source>
</evidence>
<proteinExistence type="predicted"/>
<name>A0A9P8N2G0_9HYPO</name>